<keyword evidence="3 5" id="KW-1133">Transmembrane helix</keyword>
<proteinExistence type="predicted"/>
<organism evidence="6 7">
    <name type="scientific">Halteria grandinella</name>
    <dbReference type="NCBI Taxonomy" id="5974"/>
    <lineage>
        <taxon>Eukaryota</taxon>
        <taxon>Sar</taxon>
        <taxon>Alveolata</taxon>
        <taxon>Ciliophora</taxon>
        <taxon>Intramacronucleata</taxon>
        <taxon>Spirotrichea</taxon>
        <taxon>Stichotrichia</taxon>
        <taxon>Sporadotrichida</taxon>
        <taxon>Halteriidae</taxon>
        <taxon>Halteria</taxon>
    </lineage>
</organism>
<keyword evidence="7" id="KW-1185">Reference proteome</keyword>
<feature type="transmembrane region" description="Helical" evidence="5">
    <location>
        <begin position="51"/>
        <end position="74"/>
    </location>
</feature>
<evidence type="ECO:0000256" key="3">
    <source>
        <dbReference type="ARBA" id="ARBA00022989"/>
    </source>
</evidence>
<comment type="caution">
    <text evidence="6">The sequence shown here is derived from an EMBL/GenBank/DDBJ whole genome shotgun (WGS) entry which is preliminary data.</text>
</comment>
<dbReference type="OrthoDB" id="361532at2759"/>
<comment type="subcellular location">
    <subcellularLocation>
        <location evidence="1">Membrane</location>
        <topology evidence="1">Multi-pass membrane protein</topology>
    </subcellularLocation>
</comment>
<dbReference type="GO" id="GO:0016020">
    <property type="term" value="C:membrane"/>
    <property type="evidence" value="ECO:0007669"/>
    <property type="project" value="UniProtKB-SubCell"/>
</dbReference>
<dbReference type="Pfam" id="PF15795">
    <property type="entry name" value="Spec3"/>
    <property type="match status" value="1"/>
</dbReference>
<evidence type="ECO:0000256" key="1">
    <source>
        <dbReference type="ARBA" id="ARBA00004141"/>
    </source>
</evidence>
<protein>
    <submittedName>
        <fullName evidence="6">Uncharacterized protein</fullName>
    </submittedName>
</protein>
<evidence type="ECO:0000313" key="7">
    <source>
        <dbReference type="Proteomes" id="UP000785679"/>
    </source>
</evidence>
<keyword evidence="4 5" id="KW-0472">Membrane</keyword>
<evidence type="ECO:0000256" key="4">
    <source>
        <dbReference type="ARBA" id="ARBA00023136"/>
    </source>
</evidence>
<name>A0A8J8NUC6_HALGN</name>
<gene>
    <name evidence="6" type="ORF">FGO68_gene8798</name>
</gene>
<dbReference type="Proteomes" id="UP000785679">
    <property type="component" value="Unassembled WGS sequence"/>
</dbReference>
<evidence type="ECO:0000256" key="5">
    <source>
        <dbReference type="SAM" id="Phobius"/>
    </source>
</evidence>
<feature type="transmembrane region" description="Helical" evidence="5">
    <location>
        <begin position="81"/>
        <end position="107"/>
    </location>
</feature>
<dbReference type="InterPro" id="IPR026673">
    <property type="entry name" value="SPEC3/Stum"/>
</dbReference>
<evidence type="ECO:0000256" key="2">
    <source>
        <dbReference type="ARBA" id="ARBA00022692"/>
    </source>
</evidence>
<evidence type="ECO:0000313" key="6">
    <source>
        <dbReference type="EMBL" id="TNV81298.1"/>
    </source>
</evidence>
<sequence>MALAADHINELTNGSSQQRMEFVHNRIIAVDDKDAQVWALITDVPKISNKVIAFLLFALNVIVPGLGTIVASCFSEKWSKTLFAVGLFQLMLAYILIGWIFSIYWGWLILKRALEDQEELKSFLDKAGGGAQRSDKLPF</sequence>
<keyword evidence="2 5" id="KW-0812">Transmembrane</keyword>
<dbReference type="EMBL" id="RRYP01006319">
    <property type="protein sequence ID" value="TNV81298.1"/>
    <property type="molecule type" value="Genomic_DNA"/>
</dbReference>
<accession>A0A8J8NUC6</accession>
<reference evidence="6" key="1">
    <citation type="submission" date="2019-06" db="EMBL/GenBank/DDBJ databases">
        <authorList>
            <person name="Zheng W."/>
        </authorList>
    </citation>
    <scope>NUCLEOTIDE SEQUENCE</scope>
    <source>
        <strain evidence="6">QDHG01</strain>
    </source>
</reference>
<dbReference type="AlphaFoldDB" id="A0A8J8NUC6"/>